<dbReference type="Proteomes" id="UP001235840">
    <property type="component" value="Unassembled WGS sequence"/>
</dbReference>
<evidence type="ECO:0000256" key="2">
    <source>
        <dbReference type="ARBA" id="ARBA00006228"/>
    </source>
</evidence>
<dbReference type="EMBL" id="JAUSTY010000005">
    <property type="protein sequence ID" value="MDQ0165648.1"/>
    <property type="molecule type" value="Genomic_DNA"/>
</dbReference>
<keyword evidence="6 8" id="KW-1133">Transmembrane helix</keyword>
<accession>A0ABT9VXE6</accession>
<dbReference type="Pfam" id="PF01899">
    <property type="entry name" value="MNHE"/>
    <property type="match status" value="1"/>
</dbReference>
<keyword evidence="3" id="KW-0050">Antiport</keyword>
<feature type="transmembrane region" description="Helical" evidence="8">
    <location>
        <begin position="20"/>
        <end position="41"/>
    </location>
</feature>
<comment type="similarity">
    <text evidence="2">Belongs to the CPA3 antiporters (TC 2.A.63) subunit E family.</text>
</comment>
<organism evidence="9 10">
    <name type="scientific">Caldalkalibacillus horti</name>
    <dbReference type="NCBI Taxonomy" id="77523"/>
    <lineage>
        <taxon>Bacteria</taxon>
        <taxon>Bacillati</taxon>
        <taxon>Bacillota</taxon>
        <taxon>Bacilli</taxon>
        <taxon>Bacillales</taxon>
        <taxon>Bacillaceae</taxon>
        <taxon>Caldalkalibacillus</taxon>
    </lineage>
</organism>
<evidence type="ECO:0000256" key="5">
    <source>
        <dbReference type="ARBA" id="ARBA00022692"/>
    </source>
</evidence>
<proteinExistence type="inferred from homology"/>
<dbReference type="RefSeq" id="WP_307392971.1">
    <property type="nucleotide sequence ID" value="NZ_BAAADK010000011.1"/>
</dbReference>
<evidence type="ECO:0000256" key="8">
    <source>
        <dbReference type="SAM" id="Phobius"/>
    </source>
</evidence>
<dbReference type="PANTHER" id="PTHR34584">
    <property type="entry name" value="NA(+)/H(+) ANTIPORTER SUBUNIT E1"/>
    <property type="match status" value="1"/>
</dbReference>
<evidence type="ECO:0000256" key="7">
    <source>
        <dbReference type="ARBA" id="ARBA00023136"/>
    </source>
</evidence>
<evidence type="ECO:0000256" key="3">
    <source>
        <dbReference type="ARBA" id="ARBA00022449"/>
    </source>
</evidence>
<protein>
    <submittedName>
        <fullName evidence="9">Multicomponent Na+:H+ antiporter subunit E</fullName>
    </submittedName>
</protein>
<keyword evidence="4" id="KW-1003">Cell membrane</keyword>
<keyword evidence="5 8" id="KW-0812">Transmembrane</keyword>
<dbReference type="InterPro" id="IPR002758">
    <property type="entry name" value="Cation_antiport_E"/>
</dbReference>
<evidence type="ECO:0000313" key="10">
    <source>
        <dbReference type="Proteomes" id="UP001235840"/>
    </source>
</evidence>
<gene>
    <name evidence="9" type="ORF">J2S11_001549</name>
</gene>
<name>A0ABT9VXE6_9BACI</name>
<keyword evidence="7 8" id="KW-0472">Membrane</keyword>
<keyword evidence="3" id="KW-0813">Transport</keyword>
<dbReference type="PANTHER" id="PTHR34584:SF1">
    <property type="entry name" value="NA(+)_H(+) ANTIPORTER SUBUNIT E1"/>
    <property type="match status" value="1"/>
</dbReference>
<evidence type="ECO:0000256" key="4">
    <source>
        <dbReference type="ARBA" id="ARBA00022475"/>
    </source>
</evidence>
<dbReference type="PIRSF" id="PIRSF019239">
    <property type="entry name" value="MrpE"/>
    <property type="match status" value="1"/>
</dbReference>
<evidence type="ECO:0000256" key="1">
    <source>
        <dbReference type="ARBA" id="ARBA00004651"/>
    </source>
</evidence>
<sequence length="158" mass="17857">MILQLVFNIGLAVTWMLLRANLTVVDFVVGYLLGALLLIALQKILPFKLYFPKVIALLKLTWIFARELYYANIDVLKIVTRPKIKTTPGIIAYPTELKTDLEKTLIASLISLTPGTMPIAFSDDGKIIYVHCINMKEKDEIVGQIQETFEKAIMEVTK</sequence>
<keyword evidence="10" id="KW-1185">Reference proteome</keyword>
<comment type="subcellular location">
    <subcellularLocation>
        <location evidence="1">Cell membrane</location>
        <topology evidence="1">Multi-pass membrane protein</topology>
    </subcellularLocation>
</comment>
<evidence type="ECO:0000313" key="9">
    <source>
        <dbReference type="EMBL" id="MDQ0165648.1"/>
    </source>
</evidence>
<reference evidence="9 10" key="1">
    <citation type="submission" date="2023-07" db="EMBL/GenBank/DDBJ databases">
        <title>Genomic Encyclopedia of Type Strains, Phase IV (KMG-IV): sequencing the most valuable type-strain genomes for metagenomic binning, comparative biology and taxonomic classification.</title>
        <authorList>
            <person name="Goeker M."/>
        </authorList>
    </citation>
    <scope>NUCLEOTIDE SEQUENCE [LARGE SCALE GENOMIC DNA]</scope>
    <source>
        <strain evidence="9 10">DSM 12751</strain>
    </source>
</reference>
<evidence type="ECO:0000256" key="6">
    <source>
        <dbReference type="ARBA" id="ARBA00022989"/>
    </source>
</evidence>
<comment type="caution">
    <text evidence="9">The sequence shown here is derived from an EMBL/GenBank/DDBJ whole genome shotgun (WGS) entry which is preliminary data.</text>
</comment>